<protein>
    <recommendedName>
        <fullName evidence="5">Ubiquitin-like protease family profile domain-containing protein</fullName>
    </recommendedName>
</protein>
<dbReference type="Gene3D" id="3.30.310.130">
    <property type="entry name" value="Ubiquitin-related"/>
    <property type="match status" value="1"/>
</dbReference>
<reference evidence="6 7" key="1">
    <citation type="submission" date="2019-06" db="EMBL/GenBank/DDBJ databases">
        <title>WGS assembly of Gossypium darwinii.</title>
        <authorList>
            <person name="Chen Z.J."/>
            <person name="Sreedasyam A."/>
            <person name="Ando A."/>
            <person name="Song Q."/>
            <person name="De L."/>
            <person name="Hulse-Kemp A."/>
            <person name="Ding M."/>
            <person name="Ye W."/>
            <person name="Kirkbride R."/>
            <person name="Jenkins J."/>
            <person name="Plott C."/>
            <person name="Lovell J."/>
            <person name="Lin Y.-M."/>
            <person name="Vaughn R."/>
            <person name="Liu B."/>
            <person name="Li W."/>
            <person name="Simpson S."/>
            <person name="Scheffler B."/>
            <person name="Saski C."/>
            <person name="Grover C."/>
            <person name="Hu G."/>
            <person name="Conover J."/>
            <person name="Carlson J."/>
            <person name="Shu S."/>
            <person name="Boston L."/>
            <person name="Williams M."/>
            <person name="Peterson D."/>
            <person name="Mcgee K."/>
            <person name="Jones D."/>
            <person name="Wendel J."/>
            <person name="Stelly D."/>
            <person name="Grimwood J."/>
            <person name="Schmutz J."/>
        </authorList>
    </citation>
    <scope>NUCLEOTIDE SEQUENCE [LARGE SCALE GENOMIC DNA]</scope>
    <source>
        <strain evidence="6">1808015.09</strain>
    </source>
</reference>
<dbReference type="SUPFAM" id="SSF54001">
    <property type="entry name" value="Cysteine proteinases"/>
    <property type="match status" value="1"/>
</dbReference>
<evidence type="ECO:0000256" key="4">
    <source>
        <dbReference type="SAM" id="MobiDB-lite"/>
    </source>
</evidence>
<dbReference type="PROSITE" id="PS50600">
    <property type="entry name" value="ULP_PROTEASE"/>
    <property type="match status" value="1"/>
</dbReference>
<evidence type="ECO:0000256" key="2">
    <source>
        <dbReference type="ARBA" id="ARBA00022670"/>
    </source>
</evidence>
<feature type="region of interest" description="Disordered" evidence="4">
    <location>
        <begin position="35"/>
        <end position="61"/>
    </location>
</feature>
<evidence type="ECO:0000256" key="1">
    <source>
        <dbReference type="ARBA" id="ARBA00005234"/>
    </source>
</evidence>
<name>A0A5D2DI78_GOSDA</name>
<keyword evidence="3" id="KW-0378">Hydrolase</keyword>
<dbReference type="Proteomes" id="UP000323506">
    <property type="component" value="Chromosome D02"/>
</dbReference>
<dbReference type="GO" id="GO:0006508">
    <property type="term" value="P:proteolysis"/>
    <property type="evidence" value="ECO:0007669"/>
    <property type="project" value="UniProtKB-KW"/>
</dbReference>
<dbReference type="GO" id="GO:0008234">
    <property type="term" value="F:cysteine-type peptidase activity"/>
    <property type="evidence" value="ECO:0007669"/>
    <property type="project" value="InterPro"/>
</dbReference>
<accession>A0A5D2DI78</accession>
<dbReference type="PANTHER" id="PTHR47764">
    <property type="entry name" value="UBIQUITIN-LIKE-SPECIFIC PROTEASE 2B-RELATED"/>
    <property type="match status" value="1"/>
</dbReference>
<proteinExistence type="inferred from homology"/>
<evidence type="ECO:0000259" key="5">
    <source>
        <dbReference type="PROSITE" id="PS50600"/>
    </source>
</evidence>
<evidence type="ECO:0000256" key="3">
    <source>
        <dbReference type="ARBA" id="ARBA00022801"/>
    </source>
</evidence>
<dbReference type="InterPro" id="IPR003653">
    <property type="entry name" value="Peptidase_C48_C"/>
</dbReference>
<keyword evidence="7" id="KW-1185">Reference proteome</keyword>
<dbReference type="AlphaFoldDB" id="A0A5D2DI78"/>
<dbReference type="Pfam" id="PF25352">
    <property type="entry name" value="PH_ULP"/>
    <property type="match status" value="1"/>
</dbReference>
<dbReference type="InterPro" id="IPR038765">
    <property type="entry name" value="Papain-like_cys_pep_sf"/>
</dbReference>
<dbReference type="EMBL" id="CM017702">
    <property type="protein sequence ID" value="TYG80830.1"/>
    <property type="molecule type" value="Genomic_DNA"/>
</dbReference>
<gene>
    <name evidence="6" type="ORF">ES288_D02G247600v1</name>
</gene>
<dbReference type="Pfam" id="PF02902">
    <property type="entry name" value="Peptidase_C48"/>
    <property type="match status" value="1"/>
</dbReference>
<dbReference type="PANTHER" id="PTHR47764:SF11">
    <property type="entry name" value="UBIQUITIN-LIKE-SPECIFIC PROTEASE 2A-RELATED"/>
    <property type="match status" value="1"/>
</dbReference>
<feature type="compositionally biased region" description="Polar residues" evidence="4">
    <location>
        <begin position="42"/>
        <end position="56"/>
    </location>
</feature>
<dbReference type="InterPro" id="IPR057375">
    <property type="entry name" value="ULP2A/B_PH"/>
</dbReference>
<evidence type="ECO:0000313" key="7">
    <source>
        <dbReference type="Proteomes" id="UP000323506"/>
    </source>
</evidence>
<sequence>MSRRASQRRKRFNVFDFADEDERIEKESAEFLARFKKPKRGSTASPLVRQNENSNRPIDLDDEVADCSSTKRMEVSNLPIELDSEVTEPQLLRKNEIRKRLIDLDLEEGDCSRTKQKDVSTGLIVLDSECTELQSLQSLKTRKKSKIDEPIDIDAKEVQAIKPAEKLSIYNLGGVNACVTSQQCTFPACCPVNMGQEKISELDSPLQYFSSSYKNEPVSVISDDDDRIEIMSSSVFTSPDECRDSLEEQLLVHASEGHEIVTTVLPFERENVKVVISPDFMFYRGMYCTEGQLTFSKTCLKFKGSTVNGTKKKISFVWTVGDIISIDAQWLEGVETAIMNLVLLSKKSKRAGNENEPSVCDPCWSEREKAIKSLSVRYKDIWNAISEENEENAFMGQSKRFLSKPFFSDFHEHFEEVIYPKGDPDAISISKRDVAFLQPETFINDTIIDFYINLVPLFNSFFFRKLADLDKGLSSACQLKAAFERVRKWTRKVDIFAKDYIFIPVNYSCLADDGTENLLNVPCILHMNSIRGSHRGLKNLFQSYLSEEWKERHGEAADDVPSNFLHLQFVQLEVPQQENSFDCGLFLLHYMELFLLQASPDFCPFKLNMHWFPPAEASLKRFHIKKLICEIFDEQSCYSTSLLPVRSEQETGVQIGSSAKTCYGYSSNSTVNQGPNNFALPAASPPIVLRSHKELGLEGFKFYGVDMHGGSLSHGNYQQINTVGKRNAMSPIEVTFISLLPTSLKHEVKQFASETLNHPCAHVYALRQQKIFHRKYELFL</sequence>
<evidence type="ECO:0000313" key="6">
    <source>
        <dbReference type="EMBL" id="TYG80830.1"/>
    </source>
</evidence>
<comment type="similarity">
    <text evidence="1">Belongs to the peptidase C48 family.</text>
</comment>
<dbReference type="Gene3D" id="1.10.418.20">
    <property type="match status" value="1"/>
</dbReference>
<keyword evidence="2" id="KW-0645">Protease</keyword>
<organism evidence="6 7">
    <name type="scientific">Gossypium darwinii</name>
    <name type="common">Darwin's cotton</name>
    <name type="synonym">Gossypium barbadense var. darwinii</name>
    <dbReference type="NCBI Taxonomy" id="34276"/>
    <lineage>
        <taxon>Eukaryota</taxon>
        <taxon>Viridiplantae</taxon>
        <taxon>Streptophyta</taxon>
        <taxon>Embryophyta</taxon>
        <taxon>Tracheophyta</taxon>
        <taxon>Spermatophyta</taxon>
        <taxon>Magnoliopsida</taxon>
        <taxon>eudicotyledons</taxon>
        <taxon>Gunneridae</taxon>
        <taxon>Pentapetalae</taxon>
        <taxon>rosids</taxon>
        <taxon>malvids</taxon>
        <taxon>Malvales</taxon>
        <taxon>Malvaceae</taxon>
        <taxon>Malvoideae</taxon>
        <taxon>Gossypium</taxon>
    </lineage>
</organism>
<feature type="domain" description="Ubiquitin-like protease family profile" evidence="5">
    <location>
        <begin position="427"/>
        <end position="594"/>
    </location>
</feature>